<feature type="region of interest" description="Disordered" evidence="1">
    <location>
        <begin position="1"/>
        <end position="25"/>
    </location>
</feature>
<sequence>MTIAVGGARRRNRRERERDREREKEKERDLYLSTVCLTSPLFGRPDVLPDALSAARVCSSFSSRHSPCPQARGSYPPAIYQTNAGLLEAQCLVGPGVNRSRFYYPVLKLRPTPARTPAIAPYKIDHALETVFAPEISIPMTQCVGRYVRG</sequence>
<dbReference type="EMBL" id="WJXW01000012">
    <property type="protein sequence ID" value="KAF9731262.1"/>
    <property type="molecule type" value="Genomic_DNA"/>
</dbReference>
<proteinExistence type="predicted"/>
<evidence type="ECO:0000256" key="1">
    <source>
        <dbReference type="SAM" id="MobiDB-lite"/>
    </source>
</evidence>
<feature type="compositionally biased region" description="Basic and acidic residues" evidence="1">
    <location>
        <begin position="14"/>
        <end position="25"/>
    </location>
</feature>
<reference evidence="2" key="1">
    <citation type="journal article" date="2020" name="Mol. Plant Microbe Interact.">
        <title>Genome Sequence of the Biocontrol Agent Coniothyrium minitans strain Conio (IMI 134523).</title>
        <authorList>
            <person name="Patel D."/>
            <person name="Shittu T.A."/>
            <person name="Baroncelli R."/>
            <person name="Muthumeenakshi S."/>
            <person name="Osborne T.H."/>
            <person name="Janganan T.K."/>
            <person name="Sreenivasaprasad S."/>
        </authorList>
    </citation>
    <scope>NUCLEOTIDE SEQUENCE</scope>
    <source>
        <strain evidence="2">Conio</strain>
    </source>
</reference>
<keyword evidence="3" id="KW-1185">Reference proteome</keyword>
<dbReference type="Proteomes" id="UP000756921">
    <property type="component" value="Unassembled WGS sequence"/>
</dbReference>
<protein>
    <submittedName>
        <fullName evidence="2">Uncharacterized protein</fullName>
    </submittedName>
</protein>
<organism evidence="2 3">
    <name type="scientific">Paraphaeosphaeria minitans</name>
    <dbReference type="NCBI Taxonomy" id="565426"/>
    <lineage>
        <taxon>Eukaryota</taxon>
        <taxon>Fungi</taxon>
        <taxon>Dikarya</taxon>
        <taxon>Ascomycota</taxon>
        <taxon>Pezizomycotina</taxon>
        <taxon>Dothideomycetes</taxon>
        <taxon>Pleosporomycetidae</taxon>
        <taxon>Pleosporales</taxon>
        <taxon>Massarineae</taxon>
        <taxon>Didymosphaeriaceae</taxon>
        <taxon>Paraphaeosphaeria</taxon>
    </lineage>
</organism>
<comment type="caution">
    <text evidence="2">The sequence shown here is derived from an EMBL/GenBank/DDBJ whole genome shotgun (WGS) entry which is preliminary data.</text>
</comment>
<dbReference type="AlphaFoldDB" id="A0A9P6G991"/>
<name>A0A9P6G991_9PLEO</name>
<evidence type="ECO:0000313" key="3">
    <source>
        <dbReference type="Proteomes" id="UP000756921"/>
    </source>
</evidence>
<accession>A0A9P6G991</accession>
<gene>
    <name evidence="2" type="ORF">PMIN01_10279</name>
</gene>
<evidence type="ECO:0000313" key="2">
    <source>
        <dbReference type="EMBL" id="KAF9731262.1"/>
    </source>
</evidence>